<organism evidence="3 4">
    <name type="scientific">Orchesella dallaii</name>
    <dbReference type="NCBI Taxonomy" id="48710"/>
    <lineage>
        <taxon>Eukaryota</taxon>
        <taxon>Metazoa</taxon>
        <taxon>Ecdysozoa</taxon>
        <taxon>Arthropoda</taxon>
        <taxon>Hexapoda</taxon>
        <taxon>Collembola</taxon>
        <taxon>Entomobryomorpha</taxon>
        <taxon>Entomobryoidea</taxon>
        <taxon>Orchesellidae</taxon>
        <taxon>Orchesellinae</taxon>
        <taxon>Orchesella</taxon>
    </lineage>
</organism>
<feature type="region of interest" description="Disordered" evidence="1">
    <location>
        <begin position="493"/>
        <end position="524"/>
    </location>
</feature>
<reference evidence="3 4" key="1">
    <citation type="submission" date="2024-08" db="EMBL/GenBank/DDBJ databases">
        <authorList>
            <person name="Cucini C."/>
            <person name="Frati F."/>
        </authorList>
    </citation>
    <scope>NUCLEOTIDE SEQUENCE [LARGE SCALE GENOMIC DNA]</scope>
</reference>
<feature type="compositionally biased region" description="Low complexity" evidence="1">
    <location>
        <begin position="495"/>
        <end position="515"/>
    </location>
</feature>
<keyword evidence="2" id="KW-0472">Membrane</keyword>
<feature type="compositionally biased region" description="Low complexity" evidence="1">
    <location>
        <begin position="679"/>
        <end position="700"/>
    </location>
</feature>
<dbReference type="PROSITE" id="PS51257">
    <property type="entry name" value="PROKAR_LIPOPROTEIN"/>
    <property type="match status" value="1"/>
</dbReference>
<feature type="compositionally biased region" description="Polar residues" evidence="1">
    <location>
        <begin position="701"/>
        <end position="710"/>
    </location>
</feature>
<feature type="compositionally biased region" description="Polar residues" evidence="1">
    <location>
        <begin position="214"/>
        <end position="228"/>
    </location>
</feature>
<feature type="region of interest" description="Disordered" evidence="1">
    <location>
        <begin position="679"/>
        <end position="746"/>
    </location>
</feature>
<keyword evidence="2" id="KW-1133">Transmembrane helix</keyword>
<feature type="transmembrane region" description="Helical" evidence="2">
    <location>
        <begin position="6"/>
        <end position="26"/>
    </location>
</feature>
<feature type="region of interest" description="Disordered" evidence="1">
    <location>
        <begin position="343"/>
        <end position="436"/>
    </location>
</feature>
<feature type="compositionally biased region" description="Acidic residues" evidence="1">
    <location>
        <begin position="414"/>
        <end position="433"/>
    </location>
</feature>
<evidence type="ECO:0000313" key="3">
    <source>
        <dbReference type="EMBL" id="CAL8105188.1"/>
    </source>
</evidence>
<gene>
    <name evidence="3" type="ORF">ODALV1_LOCUS11984</name>
</gene>
<feature type="region of interest" description="Disordered" evidence="1">
    <location>
        <begin position="787"/>
        <end position="820"/>
    </location>
</feature>
<comment type="caution">
    <text evidence="3">The sequence shown here is derived from an EMBL/GenBank/DDBJ whole genome shotgun (WGS) entry which is preliminary data.</text>
</comment>
<dbReference type="Proteomes" id="UP001642540">
    <property type="component" value="Unassembled WGS sequence"/>
</dbReference>
<accession>A0ABP1QMW2</accession>
<name>A0ABP1QMW2_9HEXA</name>
<keyword evidence="4" id="KW-1185">Reference proteome</keyword>
<feature type="region of interest" description="Disordered" evidence="1">
    <location>
        <begin position="759"/>
        <end position="778"/>
    </location>
</feature>
<dbReference type="EMBL" id="CAXLJM020000036">
    <property type="protein sequence ID" value="CAL8105188.1"/>
    <property type="molecule type" value="Genomic_DNA"/>
</dbReference>
<feature type="region of interest" description="Disordered" evidence="1">
    <location>
        <begin position="148"/>
        <end position="168"/>
    </location>
</feature>
<feature type="compositionally biased region" description="Low complexity" evidence="1">
    <location>
        <begin position="116"/>
        <end position="126"/>
    </location>
</feature>
<keyword evidence="2" id="KW-0812">Transmembrane</keyword>
<feature type="region of interest" description="Disordered" evidence="1">
    <location>
        <begin position="214"/>
        <end position="254"/>
    </location>
</feature>
<feature type="compositionally biased region" description="Polar residues" evidence="1">
    <location>
        <begin position="343"/>
        <end position="357"/>
    </location>
</feature>
<feature type="compositionally biased region" description="Low complexity" evidence="1">
    <location>
        <begin position="159"/>
        <end position="168"/>
    </location>
</feature>
<evidence type="ECO:0000313" key="4">
    <source>
        <dbReference type="Proteomes" id="UP001642540"/>
    </source>
</evidence>
<feature type="region of interest" description="Disordered" evidence="1">
    <location>
        <begin position="91"/>
        <end position="126"/>
    </location>
</feature>
<proteinExistence type="predicted"/>
<sequence>MDSRRISAALGFTLLIGCVIGIVILIHSGGSTRRSSQQPSQIENHFWDAKEGFANDANYHSSQPTMQEVNELADELHRLLSKSKHVKTTQKLASVPLGRDINTKLRNGTDLKPFPSSSSSSATSSVSKGSISAINYSIVPNNLQQKTVGGTGGGGLRTSNFSSSSSPSSAILLLNKNSRNNKGHPELMERQAETPQKYGPSATVENLKKLPYQRTQHSQYPGQQSPTVVSGLGPTVLPSSSSFSSAESGKERGGSLHDLYTTSWLPSMISQGIPASNMEHQLLLQHQQQHYHQQRNHYKFGDEDERPQPLSPFSENTRDKNGVSGKELLKRQGNNHEMVVNSQTSGKVQAPTHSQGFDQKPHKSRWEDDDFIEDGLSDEEEAEDENDVVELEEEEEDINNNANHHRHHQHPPGDEEEEEVEEDEDDDEDDEDPEPKNFTAELETLLDLANHVYTSGANGTAFQGFLKVINETIQRGNNSNLLVELNEMYGRADITSNNSSSSRSSTTNATTSSSSPIASLFHDGGGSSGGIGDLLKTRDPYETSLTAFVFMSFGVFLLNQIHSFVQKTSLSNGNNSVATGRAFGDFDWYSPNGPMLITTESSSLDILFQPPPQPLSLSSSEGLSEKLQYEGQNRQNHHPKKEFLTTFPQQASGNRDNDTNNPMAPGVLASYEKIALSTAPSNANSTTTTVTTTTTTVAPTINSSNNSFHSETAKRNNGAGGEGGGGDIEKRSVVVSSSSAGSERGLDSVRMIIPLAQEENHEAPSSSTWSSSSFGEQGKATNNIIRSSSDVNGEAGGGGATPADGDTSSSSRSHEDNSFSSTHVNNMFRALLNIVNAYTKDSQALECIWSLYCQDLDKTAGKNGLYGVAARINSVGLRLIMNQIPPSLTMDVILRSLVGWDGLPCRKMFPECAVGNGTLSLVGGVGGEESSLNSTKVTSSNNML</sequence>
<evidence type="ECO:0000256" key="2">
    <source>
        <dbReference type="SAM" id="Phobius"/>
    </source>
</evidence>
<evidence type="ECO:0000256" key="1">
    <source>
        <dbReference type="SAM" id="MobiDB-lite"/>
    </source>
</evidence>
<feature type="compositionally biased region" description="Acidic residues" evidence="1">
    <location>
        <begin position="367"/>
        <end position="398"/>
    </location>
</feature>
<feature type="region of interest" description="Disordered" evidence="1">
    <location>
        <begin position="300"/>
        <end position="323"/>
    </location>
</feature>
<protein>
    <submittedName>
        <fullName evidence="3">Uncharacterized protein</fullName>
    </submittedName>
</protein>